<reference evidence="3" key="1">
    <citation type="submission" date="2015-03" db="EMBL/GenBank/DDBJ databases">
        <title>Wuchereria bancrofti Genome Sequencing Papua New Guinea Strain.</title>
        <authorList>
            <person name="Small S.T."/>
            <person name="Serre D."/>
            <person name="Zimmerman P.A."/>
        </authorList>
    </citation>
    <scope>NUCLEOTIDE SEQUENCE [LARGE SCALE GENOMIC DNA]</scope>
    <source>
        <strain evidence="3">pt0022</strain>
    </source>
</reference>
<dbReference type="InterPro" id="IPR001330">
    <property type="entry name" value="Prenyltrans"/>
</dbReference>
<evidence type="ECO:0000259" key="2">
    <source>
        <dbReference type="Pfam" id="PF00432"/>
    </source>
</evidence>
<evidence type="ECO:0000256" key="1">
    <source>
        <dbReference type="ARBA" id="ARBA00022737"/>
    </source>
</evidence>
<accession>A0AAF5Q7K4</accession>
<dbReference type="InterPro" id="IPR008930">
    <property type="entry name" value="Terpenoid_cyclase/PrenylTrfase"/>
</dbReference>
<keyword evidence="1" id="KW-0677">Repeat</keyword>
<dbReference type="GO" id="GO:0003824">
    <property type="term" value="F:catalytic activity"/>
    <property type="evidence" value="ECO:0007669"/>
    <property type="project" value="InterPro"/>
</dbReference>
<dbReference type="AlphaFoldDB" id="A0AAF5Q7K4"/>
<feature type="domain" description="Prenyltransferase alpha-alpha toroid" evidence="2">
    <location>
        <begin position="5"/>
        <end position="40"/>
    </location>
</feature>
<name>A0AAF5Q7K4_WUCBA</name>
<organism evidence="3 4">
    <name type="scientific">Wuchereria bancrofti</name>
    <dbReference type="NCBI Taxonomy" id="6293"/>
    <lineage>
        <taxon>Eukaryota</taxon>
        <taxon>Metazoa</taxon>
        <taxon>Ecdysozoa</taxon>
        <taxon>Nematoda</taxon>
        <taxon>Chromadorea</taxon>
        <taxon>Rhabditida</taxon>
        <taxon>Spirurina</taxon>
        <taxon>Spiruromorpha</taxon>
        <taxon>Filarioidea</taxon>
        <taxon>Onchocercidae</taxon>
        <taxon>Wuchereria</taxon>
    </lineage>
</organism>
<protein>
    <recommendedName>
        <fullName evidence="2">Prenyltransferase alpha-alpha toroid domain-containing protein</fullName>
    </recommendedName>
</protein>
<dbReference type="Gene3D" id="1.50.10.20">
    <property type="match status" value="1"/>
</dbReference>
<sequence>RKLENSINVGKGVDYILNCYNFDGGFGIRPGSESHAGQILFGLFC</sequence>
<dbReference type="SUPFAM" id="SSF48239">
    <property type="entry name" value="Terpenoid cyclases/Protein prenyltransferases"/>
    <property type="match status" value="1"/>
</dbReference>
<reference evidence="4" key="3">
    <citation type="submission" date="2024-02" db="UniProtKB">
        <authorList>
            <consortium name="WormBaseParasite"/>
        </authorList>
    </citation>
    <scope>IDENTIFICATION</scope>
    <source>
        <strain evidence="4">pt0022</strain>
    </source>
</reference>
<dbReference type="Proteomes" id="UP000093561">
    <property type="component" value="Unassembled WGS sequence"/>
</dbReference>
<evidence type="ECO:0000313" key="3">
    <source>
        <dbReference type="Proteomes" id="UP000093561"/>
    </source>
</evidence>
<proteinExistence type="predicted"/>
<evidence type="ECO:0000313" key="4">
    <source>
        <dbReference type="WBParaSite" id="mrna-Wban_10846"/>
    </source>
</evidence>
<reference evidence="3" key="2">
    <citation type="journal article" date="2016" name="Mol. Ecol.">
        <title>Population genomics of the filarial nematode parasite Wuchereria bancrofti from mosquitoes.</title>
        <authorList>
            <person name="Small S.T."/>
            <person name="Reimer L.J."/>
            <person name="Tisch D.J."/>
            <person name="King C.L."/>
            <person name="Christensen B.M."/>
            <person name="Siba P.M."/>
            <person name="Kazura J.W."/>
            <person name="Serre D."/>
            <person name="Zimmerman P.A."/>
        </authorList>
    </citation>
    <scope>NUCLEOTIDE SEQUENCE</scope>
    <source>
        <strain evidence="3">pt0022</strain>
    </source>
</reference>
<dbReference type="WBParaSite" id="mrna-Wban_10846">
    <property type="protein sequence ID" value="mrna-Wban_10846"/>
    <property type="gene ID" value="Wban_10846"/>
</dbReference>
<dbReference type="Pfam" id="PF00432">
    <property type="entry name" value="Prenyltrans"/>
    <property type="match status" value="1"/>
</dbReference>